<proteinExistence type="predicted"/>
<evidence type="ECO:0000256" key="1">
    <source>
        <dbReference type="SAM" id="MobiDB-lite"/>
    </source>
</evidence>
<dbReference type="SMART" id="SM00507">
    <property type="entry name" value="HNHc"/>
    <property type="match status" value="1"/>
</dbReference>
<feature type="domain" description="HNH nuclease" evidence="2">
    <location>
        <begin position="107"/>
        <end position="158"/>
    </location>
</feature>
<evidence type="ECO:0000313" key="4">
    <source>
        <dbReference type="Proteomes" id="UP000222056"/>
    </source>
</evidence>
<evidence type="ECO:0000259" key="2">
    <source>
        <dbReference type="SMART" id="SM00507"/>
    </source>
</evidence>
<sequence length="204" mass="22581">MAVRPAPAGVTEVVDPEPHPSGAPSAVDQGGRREQAGGRVLVLNATYEPINVCTVRRATVLVLKERAEILEHGDGALHAERMVLPRPSVIRLRRFVHVPRATFARRITRRAIFARDGWTCQYCGERRGVLTVDHVVPRSKGGSSTWDNIVTCCATCNRRKGDRLPDQAGMVPMRKPRAPSPTIFVHVAVPRVPESWRQYLKDAA</sequence>
<organism evidence="3 4">
    <name type="scientific">Thermoleophilum album</name>
    <dbReference type="NCBI Taxonomy" id="29539"/>
    <lineage>
        <taxon>Bacteria</taxon>
        <taxon>Bacillati</taxon>
        <taxon>Actinomycetota</taxon>
        <taxon>Thermoleophilia</taxon>
        <taxon>Thermoleophilales</taxon>
        <taxon>Thermoleophilaceae</taxon>
        <taxon>Thermoleophilum</taxon>
    </lineage>
</organism>
<dbReference type="GO" id="GO:0004519">
    <property type="term" value="F:endonuclease activity"/>
    <property type="evidence" value="ECO:0007669"/>
    <property type="project" value="UniProtKB-KW"/>
</dbReference>
<dbReference type="InterPro" id="IPR003615">
    <property type="entry name" value="HNH_nuc"/>
</dbReference>
<reference evidence="4" key="1">
    <citation type="submission" date="2016-10" db="EMBL/GenBank/DDBJ databases">
        <authorList>
            <person name="Varghese N."/>
            <person name="Submissions S."/>
        </authorList>
    </citation>
    <scope>NUCLEOTIDE SEQUENCE [LARGE SCALE GENOMIC DNA]</scope>
    <source>
        <strain evidence="4">ATCC 35263</strain>
    </source>
</reference>
<keyword evidence="3" id="KW-0255">Endonuclease</keyword>
<dbReference type="AlphaFoldDB" id="A0A1H6FML2"/>
<dbReference type="Proteomes" id="UP000222056">
    <property type="component" value="Unassembled WGS sequence"/>
</dbReference>
<protein>
    <submittedName>
        <fullName evidence="3">5-methylcytosine-specific restriction endonuclease McrA</fullName>
    </submittedName>
</protein>
<dbReference type="PANTHER" id="PTHR33877">
    <property type="entry name" value="SLL1193 PROTEIN"/>
    <property type="match status" value="1"/>
</dbReference>
<dbReference type="CDD" id="cd00085">
    <property type="entry name" value="HNHc"/>
    <property type="match status" value="1"/>
</dbReference>
<keyword evidence="3" id="KW-0540">Nuclease</keyword>
<feature type="region of interest" description="Disordered" evidence="1">
    <location>
        <begin position="1"/>
        <end position="32"/>
    </location>
</feature>
<dbReference type="InterPro" id="IPR029471">
    <property type="entry name" value="HNH_5"/>
</dbReference>
<accession>A0A1H6FML2</accession>
<dbReference type="Gene3D" id="1.10.30.50">
    <property type="match status" value="1"/>
</dbReference>
<gene>
    <name evidence="3" type="ORF">SAMN02745716_0648</name>
</gene>
<dbReference type="PANTHER" id="PTHR33877:SF2">
    <property type="entry name" value="OS07G0170200 PROTEIN"/>
    <property type="match status" value="1"/>
</dbReference>
<dbReference type="Pfam" id="PF14279">
    <property type="entry name" value="HNH_5"/>
    <property type="match status" value="1"/>
</dbReference>
<dbReference type="EMBL" id="FNWJ01000001">
    <property type="protein sequence ID" value="SEH11063.1"/>
    <property type="molecule type" value="Genomic_DNA"/>
</dbReference>
<dbReference type="STRING" id="29539.SAMN02745716_0648"/>
<dbReference type="RefSeq" id="WP_218138225.1">
    <property type="nucleotide sequence ID" value="NZ_FNWJ01000001.1"/>
</dbReference>
<evidence type="ECO:0000313" key="3">
    <source>
        <dbReference type="EMBL" id="SEH11063.1"/>
    </source>
</evidence>
<name>A0A1H6FML2_THEAL</name>
<keyword evidence="3" id="KW-0378">Hydrolase</keyword>
<dbReference type="InterPro" id="IPR052892">
    <property type="entry name" value="NA-targeting_endonuclease"/>
</dbReference>
<keyword evidence="4" id="KW-1185">Reference proteome</keyword>